<dbReference type="Proteomes" id="UP000023152">
    <property type="component" value="Unassembled WGS sequence"/>
</dbReference>
<gene>
    <name evidence="7" type="ORF">RFI_15281</name>
</gene>
<dbReference type="Pfam" id="PF01150">
    <property type="entry name" value="GDA1_CD39"/>
    <property type="match status" value="1"/>
</dbReference>
<comment type="similarity">
    <text evidence="1">Belongs to the GDA1/CD39 NTPase family.</text>
</comment>
<name>X6N9F6_RETFI</name>
<evidence type="ECO:0000313" key="7">
    <source>
        <dbReference type="EMBL" id="ETO21922.1"/>
    </source>
</evidence>
<evidence type="ECO:0000256" key="5">
    <source>
        <dbReference type="SAM" id="Phobius"/>
    </source>
</evidence>
<evidence type="ECO:0000256" key="3">
    <source>
        <dbReference type="PIRSR" id="PIRSR600407-1"/>
    </source>
</evidence>
<feature type="chain" id="PRO_5004976343" evidence="6">
    <location>
        <begin position="21"/>
        <end position="422"/>
    </location>
</feature>
<reference evidence="7 8" key="1">
    <citation type="journal article" date="2013" name="Curr. Biol.">
        <title>The Genome of the Foraminiferan Reticulomyxa filosa.</title>
        <authorList>
            <person name="Glockner G."/>
            <person name="Hulsmann N."/>
            <person name="Schleicher M."/>
            <person name="Noegel A.A."/>
            <person name="Eichinger L."/>
            <person name="Gallinger C."/>
            <person name="Pawlowski J."/>
            <person name="Sierra R."/>
            <person name="Euteneuer U."/>
            <person name="Pillet L."/>
            <person name="Moustafa A."/>
            <person name="Platzer M."/>
            <person name="Groth M."/>
            <person name="Szafranski K."/>
            <person name="Schliwa M."/>
        </authorList>
    </citation>
    <scope>NUCLEOTIDE SEQUENCE [LARGE SCALE GENOMIC DNA]</scope>
</reference>
<protein>
    <submittedName>
        <fullName evidence="7">Uncharacterized protein</fullName>
    </submittedName>
</protein>
<dbReference type="GO" id="GO:0016020">
    <property type="term" value="C:membrane"/>
    <property type="evidence" value="ECO:0007669"/>
    <property type="project" value="TreeGrafter"/>
</dbReference>
<keyword evidence="5" id="KW-1133">Transmembrane helix</keyword>
<dbReference type="AlphaFoldDB" id="X6N9F6"/>
<sequence length="422" mass="47556">MWKNFFIGLIFGLSLQEVLSDYEFGVVMDGGSTHTGLYISNTIVFPTVDRVCEDKFARQLDALGELSNLPKGNCRNEGVTGTTTYQVQIKNFVQFFLENIMNWVRITLSNKTLNPFQFSSEQAVILSGEEEASFGWMSVNLLENRLTRTTSNVETFGALDMGGQSTQISFAALPSSDILEDCTVLRIFGSVFRVYAHSFLTYGMNGMRSQVQQLAYDKQKPTSETSGVFWNPCLQLGYNNTVTVVNSTKTQVNVIEKGSGSSRLCSSYIRELFQFVCFLLLFVYLFCVVYSNDTRCVTGSCSILGEYQPLMNLDNITFYAFSNYAFTIDDLQLSNTSSLAALNSTAQEICSLFWGNFTVRSLHCFLFFFKKKERVRRGGPLKNCSDHIRHFLFCVHVCSKQAGEKCSRRQANGSMLRIIAFN</sequence>
<comment type="caution">
    <text evidence="7">The sequence shown here is derived from an EMBL/GenBank/DDBJ whole genome shotgun (WGS) entry which is preliminary data.</text>
</comment>
<dbReference type="InterPro" id="IPR000407">
    <property type="entry name" value="GDA1_CD39_NTPase"/>
</dbReference>
<feature type="active site" description="Proton acceptor" evidence="3">
    <location>
        <position position="131"/>
    </location>
</feature>
<dbReference type="PANTHER" id="PTHR11782:SF83">
    <property type="entry name" value="GUANOSINE-DIPHOSPHATASE"/>
    <property type="match status" value="1"/>
</dbReference>
<keyword evidence="5" id="KW-0472">Membrane</keyword>
<keyword evidence="5" id="KW-0812">Transmembrane</keyword>
<dbReference type="GO" id="GO:0005524">
    <property type="term" value="F:ATP binding"/>
    <property type="evidence" value="ECO:0007669"/>
    <property type="project" value="UniProtKB-KW"/>
</dbReference>
<dbReference type="Gene3D" id="3.30.420.150">
    <property type="entry name" value="Exopolyphosphatase. Domain 2"/>
    <property type="match status" value="1"/>
</dbReference>
<evidence type="ECO:0000256" key="2">
    <source>
        <dbReference type="ARBA" id="ARBA00022801"/>
    </source>
</evidence>
<accession>X6N9F6</accession>
<feature type="binding site" evidence="4">
    <location>
        <begin position="163"/>
        <end position="167"/>
    </location>
    <ligand>
        <name>ATP</name>
        <dbReference type="ChEBI" id="CHEBI:30616"/>
    </ligand>
</feature>
<keyword evidence="4" id="KW-0547">Nucleotide-binding</keyword>
<dbReference type="GO" id="GO:0004382">
    <property type="term" value="F:GDP phosphatase activity"/>
    <property type="evidence" value="ECO:0007669"/>
    <property type="project" value="TreeGrafter"/>
</dbReference>
<proteinExistence type="inferred from homology"/>
<dbReference type="GO" id="GO:0045134">
    <property type="term" value="F:UDP phosphatase activity"/>
    <property type="evidence" value="ECO:0007669"/>
    <property type="project" value="TreeGrafter"/>
</dbReference>
<evidence type="ECO:0000256" key="1">
    <source>
        <dbReference type="ARBA" id="ARBA00009283"/>
    </source>
</evidence>
<feature type="transmembrane region" description="Helical" evidence="5">
    <location>
        <begin position="272"/>
        <end position="290"/>
    </location>
</feature>
<dbReference type="GO" id="GO:0017111">
    <property type="term" value="F:ribonucleoside triphosphate phosphatase activity"/>
    <property type="evidence" value="ECO:0007669"/>
    <property type="project" value="TreeGrafter"/>
</dbReference>
<keyword evidence="8" id="KW-1185">Reference proteome</keyword>
<keyword evidence="4" id="KW-0067">ATP-binding</keyword>
<evidence type="ECO:0000256" key="6">
    <source>
        <dbReference type="SAM" id="SignalP"/>
    </source>
</evidence>
<organism evidence="7 8">
    <name type="scientific">Reticulomyxa filosa</name>
    <dbReference type="NCBI Taxonomy" id="46433"/>
    <lineage>
        <taxon>Eukaryota</taxon>
        <taxon>Sar</taxon>
        <taxon>Rhizaria</taxon>
        <taxon>Retaria</taxon>
        <taxon>Foraminifera</taxon>
        <taxon>Monothalamids</taxon>
        <taxon>Reticulomyxidae</taxon>
        <taxon>Reticulomyxa</taxon>
    </lineage>
</organism>
<evidence type="ECO:0000313" key="8">
    <source>
        <dbReference type="Proteomes" id="UP000023152"/>
    </source>
</evidence>
<keyword evidence="2" id="KW-0378">Hydrolase</keyword>
<dbReference type="GO" id="GO:0009134">
    <property type="term" value="P:nucleoside diphosphate catabolic process"/>
    <property type="evidence" value="ECO:0007669"/>
    <property type="project" value="TreeGrafter"/>
</dbReference>
<dbReference type="PANTHER" id="PTHR11782">
    <property type="entry name" value="ADENOSINE/GUANOSINE DIPHOSPHATASE"/>
    <property type="match status" value="1"/>
</dbReference>
<evidence type="ECO:0000256" key="4">
    <source>
        <dbReference type="PIRSR" id="PIRSR600407-2"/>
    </source>
</evidence>
<dbReference type="EMBL" id="ASPP01011188">
    <property type="protein sequence ID" value="ETO21922.1"/>
    <property type="molecule type" value="Genomic_DNA"/>
</dbReference>
<dbReference type="OrthoDB" id="6372431at2759"/>
<feature type="signal peptide" evidence="6">
    <location>
        <begin position="1"/>
        <end position="20"/>
    </location>
</feature>
<keyword evidence="6" id="KW-0732">Signal</keyword>